<feature type="transmembrane region" description="Helical" evidence="1">
    <location>
        <begin position="100"/>
        <end position="123"/>
    </location>
</feature>
<name>A0A345I1Y1_9ACTN</name>
<keyword evidence="1" id="KW-0472">Membrane</keyword>
<dbReference type="KEGG" id="spad:DVK44_27925"/>
<dbReference type="Proteomes" id="UP000253868">
    <property type="component" value="Chromosome"/>
</dbReference>
<dbReference type="EMBL" id="CP031194">
    <property type="protein sequence ID" value="AXG82955.1"/>
    <property type="molecule type" value="Genomic_DNA"/>
</dbReference>
<feature type="transmembrane region" description="Helical" evidence="1">
    <location>
        <begin position="41"/>
        <end position="61"/>
    </location>
</feature>
<gene>
    <name evidence="2" type="ORF">DVK44_27925</name>
</gene>
<feature type="transmembrane region" description="Helical" evidence="1">
    <location>
        <begin position="17"/>
        <end position="35"/>
    </location>
</feature>
<proteinExistence type="predicted"/>
<keyword evidence="1" id="KW-0812">Transmembrane</keyword>
<dbReference type="OrthoDB" id="4571541at2"/>
<evidence type="ECO:0000313" key="3">
    <source>
        <dbReference type="Proteomes" id="UP000253868"/>
    </source>
</evidence>
<organism evidence="2 3">
    <name type="scientific">Streptomyces paludis</name>
    <dbReference type="NCBI Taxonomy" id="2282738"/>
    <lineage>
        <taxon>Bacteria</taxon>
        <taxon>Bacillati</taxon>
        <taxon>Actinomycetota</taxon>
        <taxon>Actinomycetes</taxon>
        <taxon>Kitasatosporales</taxon>
        <taxon>Streptomycetaceae</taxon>
        <taxon>Streptomyces</taxon>
    </lineage>
</organism>
<sequence length="129" mass="13480">MNVIVARMAAAPRGTRLSLWGLAVGVLGLVVQWIADPGKFYPFPPGIVVIAVCGVLVLCTVRRWWAPVFSVLIALWIVLGGWAAGQLVPNLVSGDMGTVAGTVVMSLGLMFAAVTGTVAMAGVRHARAR</sequence>
<reference evidence="3" key="1">
    <citation type="submission" date="2018-07" db="EMBL/GenBank/DDBJ databases">
        <authorList>
            <person name="Zhao J."/>
        </authorList>
    </citation>
    <scope>NUCLEOTIDE SEQUENCE [LARGE SCALE GENOMIC DNA]</scope>
    <source>
        <strain evidence="3">GSSD-12</strain>
    </source>
</reference>
<keyword evidence="3" id="KW-1185">Reference proteome</keyword>
<evidence type="ECO:0000313" key="2">
    <source>
        <dbReference type="EMBL" id="AXG82955.1"/>
    </source>
</evidence>
<accession>A0A345I1Y1</accession>
<evidence type="ECO:0000256" key="1">
    <source>
        <dbReference type="SAM" id="Phobius"/>
    </source>
</evidence>
<dbReference type="AlphaFoldDB" id="A0A345I1Y1"/>
<feature type="transmembrane region" description="Helical" evidence="1">
    <location>
        <begin position="68"/>
        <end position="88"/>
    </location>
</feature>
<keyword evidence="1" id="KW-1133">Transmembrane helix</keyword>
<protein>
    <submittedName>
        <fullName evidence="2">Uncharacterized protein</fullName>
    </submittedName>
</protein>